<dbReference type="EMBL" id="KL197713">
    <property type="protein sequence ID" value="KDQ60676.1"/>
    <property type="molecule type" value="Genomic_DNA"/>
</dbReference>
<feature type="region of interest" description="Disordered" evidence="1">
    <location>
        <begin position="50"/>
        <end position="74"/>
    </location>
</feature>
<dbReference type="InParanoid" id="A0A067QDJ8"/>
<dbReference type="AlphaFoldDB" id="A0A067QDJ8"/>
<gene>
    <name evidence="2" type="ORF">JAAARDRAFT_124251</name>
</gene>
<evidence type="ECO:0000313" key="3">
    <source>
        <dbReference type="Proteomes" id="UP000027265"/>
    </source>
</evidence>
<proteinExistence type="predicted"/>
<evidence type="ECO:0008006" key="4">
    <source>
        <dbReference type="Google" id="ProtNLM"/>
    </source>
</evidence>
<accession>A0A067QDJ8</accession>
<evidence type="ECO:0000313" key="2">
    <source>
        <dbReference type="EMBL" id="KDQ60676.1"/>
    </source>
</evidence>
<sequence>MEEDTDVLLVMLQSLLTVPVPSQSVLLDALVESNGDVNAAASFINSRKSSVAPRSRFSPEKKRNRPSDLDDWLK</sequence>
<evidence type="ECO:0000256" key="1">
    <source>
        <dbReference type="SAM" id="MobiDB-lite"/>
    </source>
</evidence>
<protein>
    <recommendedName>
        <fullName evidence="4">CUE domain-containing protein</fullName>
    </recommendedName>
</protein>
<dbReference type="Proteomes" id="UP000027265">
    <property type="component" value="Unassembled WGS sequence"/>
</dbReference>
<reference evidence="3" key="1">
    <citation type="journal article" date="2014" name="Proc. Natl. Acad. Sci. U.S.A.">
        <title>Extensive sampling of basidiomycete genomes demonstrates inadequacy of the white-rot/brown-rot paradigm for wood decay fungi.</title>
        <authorList>
            <person name="Riley R."/>
            <person name="Salamov A.A."/>
            <person name="Brown D.W."/>
            <person name="Nagy L.G."/>
            <person name="Floudas D."/>
            <person name="Held B.W."/>
            <person name="Levasseur A."/>
            <person name="Lombard V."/>
            <person name="Morin E."/>
            <person name="Otillar R."/>
            <person name="Lindquist E.A."/>
            <person name="Sun H."/>
            <person name="LaButti K.M."/>
            <person name="Schmutz J."/>
            <person name="Jabbour D."/>
            <person name="Luo H."/>
            <person name="Baker S.E."/>
            <person name="Pisabarro A.G."/>
            <person name="Walton J.D."/>
            <person name="Blanchette R.A."/>
            <person name="Henrissat B."/>
            <person name="Martin F."/>
            <person name="Cullen D."/>
            <person name="Hibbett D.S."/>
            <person name="Grigoriev I.V."/>
        </authorList>
    </citation>
    <scope>NUCLEOTIDE SEQUENCE [LARGE SCALE GENOMIC DNA]</scope>
    <source>
        <strain evidence="3">MUCL 33604</strain>
    </source>
</reference>
<name>A0A067QDJ8_9AGAM</name>
<dbReference type="OrthoDB" id="2624237at2759"/>
<feature type="non-terminal residue" evidence="2">
    <location>
        <position position="74"/>
    </location>
</feature>
<keyword evidence="3" id="KW-1185">Reference proteome</keyword>
<organism evidence="2 3">
    <name type="scientific">Jaapia argillacea MUCL 33604</name>
    <dbReference type="NCBI Taxonomy" id="933084"/>
    <lineage>
        <taxon>Eukaryota</taxon>
        <taxon>Fungi</taxon>
        <taxon>Dikarya</taxon>
        <taxon>Basidiomycota</taxon>
        <taxon>Agaricomycotina</taxon>
        <taxon>Agaricomycetes</taxon>
        <taxon>Agaricomycetidae</taxon>
        <taxon>Jaapiales</taxon>
        <taxon>Jaapiaceae</taxon>
        <taxon>Jaapia</taxon>
    </lineage>
</organism>
<dbReference type="HOGENOM" id="CLU_2694502_0_0_1"/>
<feature type="compositionally biased region" description="Basic and acidic residues" evidence="1">
    <location>
        <begin position="57"/>
        <end position="74"/>
    </location>
</feature>
<dbReference type="STRING" id="933084.A0A067QDJ8"/>